<dbReference type="CDD" id="cd13184">
    <property type="entry name" value="FERM_C_4_1_family"/>
    <property type="match status" value="1"/>
</dbReference>
<dbReference type="InterPro" id="IPR018979">
    <property type="entry name" value="FERM_N"/>
</dbReference>
<feature type="compositionally biased region" description="Basic and acidic residues" evidence="6">
    <location>
        <begin position="530"/>
        <end position="577"/>
    </location>
</feature>
<feature type="compositionally biased region" description="Basic and acidic residues" evidence="6">
    <location>
        <begin position="424"/>
        <end position="436"/>
    </location>
</feature>
<dbReference type="PRINTS" id="PR00935">
    <property type="entry name" value="BAND41"/>
</dbReference>
<evidence type="ECO:0000313" key="8">
    <source>
        <dbReference type="EMBL" id="KAL3865800.1"/>
    </source>
</evidence>
<organism evidence="8 9">
    <name type="scientific">Sinanodonta woodiana</name>
    <name type="common">Chinese pond mussel</name>
    <name type="synonym">Anodonta woodiana</name>
    <dbReference type="NCBI Taxonomy" id="1069815"/>
    <lineage>
        <taxon>Eukaryota</taxon>
        <taxon>Metazoa</taxon>
        <taxon>Spiralia</taxon>
        <taxon>Lophotrochozoa</taxon>
        <taxon>Mollusca</taxon>
        <taxon>Bivalvia</taxon>
        <taxon>Autobranchia</taxon>
        <taxon>Heteroconchia</taxon>
        <taxon>Palaeoheterodonta</taxon>
        <taxon>Unionida</taxon>
        <taxon>Unionoidea</taxon>
        <taxon>Unionidae</taxon>
        <taxon>Unioninae</taxon>
        <taxon>Sinanodonta</taxon>
    </lineage>
</organism>
<evidence type="ECO:0000256" key="3">
    <source>
        <dbReference type="ARBA" id="ARBA00022553"/>
    </source>
</evidence>
<dbReference type="Gene3D" id="2.30.29.30">
    <property type="entry name" value="Pleckstrin-homology domain (PH domain)/Phosphotyrosine-binding domain (PTB)"/>
    <property type="match status" value="1"/>
</dbReference>
<feature type="region of interest" description="Disordered" evidence="6">
    <location>
        <begin position="665"/>
        <end position="716"/>
    </location>
</feature>
<dbReference type="InterPro" id="IPR029071">
    <property type="entry name" value="Ubiquitin-like_domsf"/>
</dbReference>
<keyword evidence="3" id="KW-0597">Phosphoprotein</keyword>
<dbReference type="InterPro" id="IPR019749">
    <property type="entry name" value="Band_41_domain"/>
</dbReference>
<dbReference type="FunFam" id="2.30.29.30:FF:000001">
    <property type="entry name" value="Erythrocyte membrane protein band 4.1"/>
    <property type="match status" value="1"/>
</dbReference>
<reference evidence="8 9" key="1">
    <citation type="submission" date="2024-11" db="EMBL/GenBank/DDBJ databases">
        <title>Chromosome-level genome assembly of the freshwater bivalve Anodonta woodiana.</title>
        <authorList>
            <person name="Chen X."/>
        </authorList>
    </citation>
    <scope>NUCLEOTIDE SEQUENCE [LARGE SCALE GENOMIC DNA]</scope>
    <source>
        <strain evidence="8">MN2024</strain>
        <tissue evidence="8">Gills</tissue>
    </source>
</reference>
<dbReference type="Pfam" id="PF08736">
    <property type="entry name" value="FA"/>
    <property type="match status" value="1"/>
</dbReference>
<dbReference type="InterPro" id="IPR000798">
    <property type="entry name" value="Ez/rad/moesin-like"/>
</dbReference>
<dbReference type="InterPro" id="IPR011993">
    <property type="entry name" value="PH-like_dom_sf"/>
</dbReference>
<feature type="domain" description="FERM" evidence="7">
    <location>
        <begin position="19"/>
        <end position="302"/>
    </location>
</feature>
<dbReference type="EMBL" id="JBJQND010000009">
    <property type="protein sequence ID" value="KAL3865800.1"/>
    <property type="molecule type" value="Genomic_DNA"/>
</dbReference>
<dbReference type="PANTHER" id="PTHR23280:SF21">
    <property type="entry name" value="PROTEIN 4.1 HOMOLOG"/>
    <property type="match status" value="1"/>
</dbReference>
<dbReference type="FunFam" id="1.20.80.10:FF:000001">
    <property type="entry name" value="Erythrocyte membrane protein band 4.1"/>
    <property type="match status" value="1"/>
</dbReference>
<accession>A0ABD3VWU0</accession>
<dbReference type="InterPro" id="IPR019747">
    <property type="entry name" value="FERM_CS"/>
</dbReference>
<feature type="region of interest" description="Disordered" evidence="6">
    <location>
        <begin position="346"/>
        <end position="633"/>
    </location>
</feature>
<evidence type="ECO:0000256" key="2">
    <source>
        <dbReference type="ARBA" id="ARBA00022490"/>
    </source>
</evidence>
<dbReference type="InterPro" id="IPR018980">
    <property type="entry name" value="FERM_PH-like_C"/>
</dbReference>
<evidence type="ECO:0000256" key="4">
    <source>
        <dbReference type="ARBA" id="ARBA00023203"/>
    </source>
</evidence>
<protein>
    <recommendedName>
        <fullName evidence="7">FERM domain-containing protein</fullName>
    </recommendedName>
</protein>
<comment type="caution">
    <text evidence="8">The sequence shown here is derived from an EMBL/GenBank/DDBJ whole genome shotgun (WGS) entry which is preliminary data.</text>
</comment>
<dbReference type="CDD" id="cd14473">
    <property type="entry name" value="FERM_B-lobe"/>
    <property type="match status" value="1"/>
</dbReference>
<feature type="compositionally biased region" description="Basic and acidic residues" evidence="6">
    <location>
        <begin position="448"/>
        <end position="470"/>
    </location>
</feature>
<dbReference type="Pfam" id="PF09380">
    <property type="entry name" value="FERM_C"/>
    <property type="match status" value="1"/>
</dbReference>
<dbReference type="InterPro" id="IPR019748">
    <property type="entry name" value="FERM_central"/>
</dbReference>
<evidence type="ECO:0000256" key="1">
    <source>
        <dbReference type="ARBA" id="ARBA00004245"/>
    </source>
</evidence>
<name>A0ABD3VWU0_SINWO</name>
<dbReference type="Gene3D" id="1.20.80.10">
    <property type="match status" value="1"/>
</dbReference>
<keyword evidence="2" id="KW-0963">Cytoplasm</keyword>
<dbReference type="PANTHER" id="PTHR23280">
    <property type="entry name" value="4.1 G PROTEIN"/>
    <property type="match status" value="1"/>
</dbReference>
<evidence type="ECO:0000256" key="5">
    <source>
        <dbReference type="ARBA" id="ARBA00023212"/>
    </source>
</evidence>
<dbReference type="SUPFAM" id="SSF54236">
    <property type="entry name" value="Ubiquitin-like"/>
    <property type="match status" value="1"/>
</dbReference>
<feature type="compositionally biased region" description="Basic and acidic residues" evidence="6">
    <location>
        <begin position="408"/>
        <end position="417"/>
    </location>
</feature>
<dbReference type="InterPro" id="IPR000299">
    <property type="entry name" value="FERM_domain"/>
</dbReference>
<evidence type="ECO:0000259" key="7">
    <source>
        <dbReference type="PROSITE" id="PS50057"/>
    </source>
</evidence>
<feature type="compositionally biased region" description="Basic and acidic residues" evidence="6">
    <location>
        <begin position="689"/>
        <end position="708"/>
    </location>
</feature>
<dbReference type="Pfam" id="PF09379">
    <property type="entry name" value="FERM_N"/>
    <property type="match status" value="1"/>
</dbReference>
<dbReference type="Pfam" id="PF00373">
    <property type="entry name" value="FERM_M"/>
    <property type="match status" value="1"/>
</dbReference>
<dbReference type="InterPro" id="IPR014847">
    <property type="entry name" value="FA"/>
</dbReference>
<dbReference type="SMART" id="SM01195">
    <property type="entry name" value="FA"/>
    <property type="match status" value="1"/>
</dbReference>
<gene>
    <name evidence="8" type="ORF">ACJMK2_043151</name>
</gene>
<comment type="subcellular location">
    <subcellularLocation>
        <location evidence="1">Cytoplasm</location>
        <location evidence="1">Cytoskeleton</location>
    </subcellularLocation>
</comment>
<dbReference type="FunFam" id="3.10.20.90:FF:000002">
    <property type="entry name" value="Erythrocyte protein band 4.1-like 3"/>
    <property type="match status" value="1"/>
</dbReference>
<dbReference type="Gene3D" id="3.10.20.90">
    <property type="entry name" value="Phosphatidylinositol 3-kinase Catalytic Subunit, Chain A, domain 1"/>
    <property type="match status" value="1"/>
</dbReference>
<dbReference type="SUPFAM" id="SSF47031">
    <property type="entry name" value="Second domain of FERM"/>
    <property type="match status" value="1"/>
</dbReference>
<dbReference type="InterPro" id="IPR035963">
    <property type="entry name" value="FERM_2"/>
</dbReference>
<keyword evidence="4" id="KW-0009">Actin-binding</keyword>
<dbReference type="Proteomes" id="UP001634394">
    <property type="component" value="Unassembled WGS sequence"/>
</dbReference>
<dbReference type="SMART" id="SM00295">
    <property type="entry name" value="B41"/>
    <property type="match status" value="1"/>
</dbReference>
<feature type="compositionally biased region" description="Basic and acidic residues" evidence="6">
    <location>
        <begin position="584"/>
        <end position="633"/>
    </location>
</feature>
<dbReference type="PROSITE" id="PS00660">
    <property type="entry name" value="FERM_1"/>
    <property type="match status" value="1"/>
</dbReference>
<evidence type="ECO:0000313" key="9">
    <source>
        <dbReference type="Proteomes" id="UP001634394"/>
    </source>
</evidence>
<dbReference type="GO" id="GO:0003779">
    <property type="term" value="F:actin binding"/>
    <property type="evidence" value="ECO:0007669"/>
    <property type="project" value="UniProtKB-KW"/>
</dbReference>
<feature type="compositionally biased region" description="Basic and acidic residues" evidence="6">
    <location>
        <begin position="480"/>
        <end position="509"/>
    </location>
</feature>
<keyword evidence="9" id="KW-1185">Reference proteome</keyword>
<feature type="compositionally biased region" description="Basic and acidic residues" evidence="6">
    <location>
        <begin position="361"/>
        <end position="379"/>
    </location>
</feature>
<evidence type="ECO:0000256" key="6">
    <source>
        <dbReference type="SAM" id="MobiDB-lite"/>
    </source>
</evidence>
<dbReference type="PROSITE" id="PS50057">
    <property type="entry name" value="FERM_3"/>
    <property type="match status" value="1"/>
</dbReference>
<dbReference type="PRINTS" id="PR00661">
    <property type="entry name" value="ERMFAMILY"/>
</dbReference>
<dbReference type="PROSITE" id="PS00661">
    <property type="entry name" value="FERM_2"/>
    <property type="match status" value="1"/>
</dbReference>
<dbReference type="AlphaFoldDB" id="A0ABD3VWU0"/>
<keyword evidence="5" id="KW-0206">Cytoskeleton</keyword>
<sequence length="716" mass="83446">MVFGDERQEIAQVRSSRLVPVRVHLLDNNKLQETVDKRAIGWILFDKVCEHLNILEKDYFGLSYIDAEGVKYWLDNEKKIAKQLKGQPWSFDFEVKFYPPDPVQLHEDLTRYQLCLQIRKDIVTEKLPCSFVTYALLGSYTAQSELGDYDTEEFGTGIGYLKEIKFAPHQDRDLLQQIADLHKQHKGQTPEEAELHYLENAKKMSMYGVELHAAKDAEGKDISIGVCASGIHVYQDKMQINRFVWPKVLKISYRRNKFYIKIRPGEFERFESLVGFRLINAKMSKRLWKIAVEHHSFFRFREPETPKKGGLFPRFGSRFRYSGRTQFQARQAVSEVDRPSPYFDRVHSKRATYHGVPSKRTLQDEVLRPLADPRFETPNKGKPKPAPRGSKENLAEKEDEADLNTSTHSDETAEKRNRSGRVQAENDRKSRLEKMHAVPTAISAVIEKGQENADARELENNNHGRPQKPDSDEEESESDRDEKEAERPRGHAREVDRSRGRPVEEEHFQPEIVQDVAKLPSSPPKLSAQELKRLEKEHKEQEKREREEAKRRKKEEEKEQKRLEKERKELIAREKKAAKAKSSKGKEKEVSQDTRNRDGPNLEKDWHEVISQEDRKPATPDRSRKRFSSFEDVKSAWNGLSTSSISQNKIYRPWCSIEKMRIEFRERKSAPNVDEETDEFDDDSEDEVSDKVKDKKSAGMDEGRHHGEEDEEEVSF</sequence>
<dbReference type="InterPro" id="IPR014352">
    <property type="entry name" value="FERM/acyl-CoA-bd_prot_sf"/>
</dbReference>
<dbReference type="SMART" id="SM01196">
    <property type="entry name" value="FERM_C"/>
    <property type="match status" value="1"/>
</dbReference>
<proteinExistence type="predicted"/>
<dbReference type="SUPFAM" id="SSF50729">
    <property type="entry name" value="PH domain-like"/>
    <property type="match status" value="1"/>
</dbReference>
<feature type="compositionally biased region" description="Acidic residues" evidence="6">
    <location>
        <begin position="673"/>
        <end position="688"/>
    </location>
</feature>
<dbReference type="GO" id="GO:0005856">
    <property type="term" value="C:cytoskeleton"/>
    <property type="evidence" value="ECO:0007669"/>
    <property type="project" value="UniProtKB-SubCell"/>
</dbReference>